<sequence length="268" mass="29012">MFKFLLCILSAVLVAECKLVPHIAARADLSLSNFLLSQQGRALSPSSSQCFSSYLALLAAAADRWSQEHEACVKAAEDSMIAVNDLASAHSKNVSTQAGSIVSYIGYCDSESDPLLSLGCYKNLTTDNLYKIYDISNNAADALVSLNAKIYIIDSDSYSCSNASERNYFETCAEIYDAMNYCFQNGPPPTVPPPTTSTTTLDPVLPSDEIRDILLPAVAAAPRRTPALFAVKSQEKENENKPVPRSGSHISKLTAWLEQQGNQDAVKV</sequence>
<name>W8C738_CERCA</name>
<reference evidence="4" key="2">
    <citation type="journal article" date="2014" name="BMC Genomics">
        <title>A genomic perspective to assessing quality of mass-reared SIT flies used in Mediterranean fruit fly (Ceratitis capitata) eradication in California.</title>
        <authorList>
            <person name="Calla B."/>
            <person name="Hall B."/>
            <person name="Hou S."/>
            <person name="Geib S.M."/>
        </authorList>
    </citation>
    <scope>NUCLEOTIDE SEQUENCE</scope>
</reference>
<reference evidence="4" key="1">
    <citation type="submission" date="2013-07" db="EMBL/GenBank/DDBJ databases">
        <authorList>
            <person name="Geib S."/>
        </authorList>
    </citation>
    <scope>NUCLEOTIDE SEQUENCE</scope>
</reference>
<evidence type="ECO:0000259" key="3">
    <source>
        <dbReference type="Pfam" id="PF05267"/>
    </source>
</evidence>
<feature type="region of interest" description="Disordered" evidence="1">
    <location>
        <begin position="229"/>
        <end position="268"/>
    </location>
</feature>
<dbReference type="InterPro" id="IPR007931">
    <property type="entry name" value="TsetseEP"/>
</dbReference>
<feature type="signal peptide" evidence="2">
    <location>
        <begin position="1"/>
        <end position="17"/>
    </location>
</feature>
<feature type="compositionally biased region" description="Polar residues" evidence="1">
    <location>
        <begin position="257"/>
        <end position="268"/>
    </location>
</feature>
<dbReference type="AlphaFoldDB" id="W8C738"/>
<evidence type="ECO:0000256" key="1">
    <source>
        <dbReference type="SAM" id="MobiDB-lite"/>
    </source>
</evidence>
<dbReference type="Pfam" id="PF05267">
    <property type="entry name" value="DUF725"/>
    <property type="match status" value="1"/>
</dbReference>
<feature type="compositionally biased region" description="Basic and acidic residues" evidence="1">
    <location>
        <begin position="233"/>
        <end position="242"/>
    </location>
</feature>
<evidence type="ECO:0000313" key="4">
    <source>
        <dbReference type="EMBL" id="JAC02697.1"/>
    </source>
</evidence>
<protein>
    <recommendedName>
        <fullName evidence="3">Protein TsetseEP domain-containing protein</fullName>
    </recommendedName>
</protein>
<dbReference type="OrthoDB" id="8058973at2759"/>
<feature type="domain" description="Protein TsetseEP" evidence="3">
    <location>
        <begin position="47"/>
        <end position="166"/>
    </location>
</feature>
<accession>W8C738</accession>
<keyword evidence="2" id="KW-0732">Signal</keyword>
<organism evidence="4">
    <name type="scientific">Ceratitis capitata</name>
    <name type="common">Mediterranean fruit fly</name>
    <name type="synonym">Tephritis capitata</name>
    <dbReference type="NCBI Taxonomy" id="7213"/>
    <lineage>
        <taxon>Eukaryota</taxon>
        <taxon>Metazoa</taxon>
        <taxon>Ecdysozoa</taxon>
        <taxon>Arthropoda</taxon>
        <taxon>Hexapoda</taxon>
        <taxon>Insecta</taxon>
        <taxon>Pterygota</taxon>
        <taxon>Neoptera</taxon>
        <taxon>Endopterygota</taxon>
        <taxon>Diptera</taxon>
        <taxon>Brachycera</taxon>
        <taxon>Muscomorpha</taxon>
        <taxon>Tephritoidea</taxon>
        <taxon>Tephritidae</taxon>
        <taxon>Ceratitis</taxon>
        <taxon>Ceratitis</taxon>
    </lineage>
</organism>
<proteinExistence type="evidence at transcript level"/>
<feature type="chain" id="PRO_5004908903" description="Protein TsetseEP domain-containing protein" evidence="2">
    <location>
        <begin position="18"/>
        <end position="268"/>
    </location>
</feature>
<dbReference type="EMBL" id="GAMC01003859">
    <property type="protein sequence ID" value="JAC02697.1"/>
    <property type="molecule type" value="mRNA"/>
</dbReference>
<evidence type="ECO:0000256" key="2">
    <source>
        <dbReference type="SAM" id="SignalP"/>
    </source>
</evidence>